<dbReference type="OrthoDB" id="2193793at2759"/>
<keyword evidence="1" id="KW-0812">Transmembrane</keyword>
<name>A0A813HNY1_POLGL</name>
<evidence type="ECO:0000313" key="2">
    <source>
        <dbReference type="EMBL" id="CAE8639225.1"/>
    </source>
</evidence>
<gene>
    <name evidence="2" type="ORF">PGLA1383_LOCUS54271</name>
</gene>
<dbReference type="PANTHER" id="PTHR46656">
    <property type="entry name" value="PUTATIVE-RELATED"/>
    <property type="match status" value="1"/>
</dbReference>
<dbReference type="EMBL" id="CAJNNV010032187">
    <property type="protein sequence ID" value="CAE8639225.1"/>
    <property type="molecule type" value="Genomic_DNA"/>
</dbReference>
<dbReference type="Pfam" id="PF13692">
    <property type="entry name" value="Glyco_trans_1_4"/>
    <property type="match status" value="1"/>
</dbReference>
<dbReference type="Proteomes" id="UP000654075">
    <property type="component" value="Unassembled WGS sequence"/>
</dbReference>
<protein>
    <recommendedName>
        <fullName evidence="4">Glycosyl transferase family 1 domain-containing protein</fullName>
    </recommendedName>
</protein>
<dbReference type="Gene3D" id="3.40.50.2000">
    <property type="entry name" value="Glycogen Phosphorylase B"/>
    <property type="match status" value="1"/>
</dbReference>
<accession>A0A813HNY1</accession>
<keyword evidence="1" id="KW-1133">Transmembrane helix</keyword>
<dbReference type="CDD" id="cd03801">
    <property type="entry name" value="GT4_PimA-like"/>
    <property type="match status" value="1"/>
</dbReference>
<evidence type="ECO:0008006" key="4">
    <source>
        <dbReference type="Google" id="ProtNLM"/>
    </source>
</evidence>
<evidence type="ECO:0000313" key="3">
    <source>
        <dbReference type="Proteomes" id="UP000654075"/>
    </source>
</evidence>
<dbReference type="PANTHER" id="PTHR46656:SF3">
    <property type="entry name" value="PUTATIVE-RELATED"/>
    <property type="match status" value="1"/>
</dbReference>
<proteinExistence type="predicted"/>
<keyword evidence="1" id="KW-0472">Membrane</keyword>
<sequence length="237" mass="25692">MQSLPEKELRQFALSKLGASTEDLSTIILSTDRLPAEDLRCLYSWADAFVLPTRGEGFGLPLAEAMASGLPTLSSDFGGARDMVRAAGVPLNGSVKSGEFEVSLSSLQNAMRAAQRGEYEGLGAQARSYVSQTHSPEVIAESLVQLIASSFPPEHPDEEEAIHAAPASEDRTAYFPQPEVLRRLLSQHSNPFVQFKNDPAWQGLLFGVYGLVLALLLLRLILTGPRSLVPAKRDKSD</sequence>
<comment type="caution">
    <text evidence="2">The sequence shown here is derived from an EMBL/GenBank/DDBJ whole genome shotgun (WGS) entry which is preliminary data.</text>
</comment>
<evidence type="ECO:0000256" key="1">
    <source>
        <dbReference type="SAM" id="Phobius"/>
    </source>
</evidence>
<feature type="transmembrane region" description="Helical" evidence="1">
    <location>
        <begin position="200"/>
        <end position="222"/>
    </location>
</feature>
<keyword evidence="3" id="KW-1185">Reference proteome</keyword>
<organism evidence="2 3">
    <name type="scientific">Polarella glacialis</name>
    <name type="common">Dinoflagellate</name>
    <dbReference type="NCBI Taxonomy" id="89957"/>
    <lineage>
        <taxon>Eukaryota</taxon>
        <taxon>Sar</taxon>
        <taxon>Alveolata</taxon>
        <taxon>Dinophyceae</taxon>
        <taxon>Suessiales</taxon>
        <taxon>Suessiaceae</taxon>
        <taxon>Polarella</taxon>
    </lineage>
</organism>
<dbReference type="SUPFAM" id="SSF53756">
    <property type="entry name" value="UDP-Glycosyltransferase/glycogen phosphorylase"/>
    <property type="match status" value="1"/>
</dbReference>
<dbReference type="AlphaFoldDB" id="A0A813HNY1"/>
<reference evidence="2" key="1">
    <citation type="submission" date="2021-02" db="EMBL/GenBank/DDBJ databases">
        <authorList>
            <person name="Dougan E. K."/>
            <person name="Rhodes N."/>
            <person name="Thang M."/>
            <person name="Chan C."/>
        </authorList>
    </citation>
    <scope>NUCLEOTIDE SEQUENCE</scope>
</reference>